<dbReference type="EMBL" id="CP075866">
    <property type="protein sequence ID" value="QYS98429.1"/>
    <property type="molecule type" value="Genomic_DNA"/>
</dbReference>
<keyword evidence="3" id="KW-1185">Reference proteome</keyword>
<feature type="region of interest" description="Disordered" evidence="1">
    <location>
        <begin position="44"/>
        <end position="102"/>
    </location>
</feature>
<dbReference type="Proteomes" id="UP000826661">
    <property type="component" value="Chromosome III"/>
</dbReference>
<dbReference type="AlphaFoldDB" id="A0A8G0PGJ3"/>
<sequence>MIRWFEQLSNGYGRDKNSYEIRQPIRCLRLPRVAASSDWLFRSTKSLRPGPSAQQSLSAPKSHRSGTFLLSDDRSPKLNRQIQGESRAPACVIPSQVGGNGT</sequence>
<evidence type="ECO:0000313" key="3">
    <source>
        <dbReference type="Proteomes" id="UP000826661"/>
    </source>
</evidence>
<gene>
    <name evidence="2" type="ORF">H0G86_005608</name>
</gene>
<proteinExistence type="predicted"/>
<reference evidence="2 3" key="1">
    <citation type="journal article" date="2021" name="BMC Genomics">
        <title>Telomere-to-telomere genome assembly of asparaginase-producing Trichoderma simmonsii.</title>
        <authorList>
            <person name="Chung D."/>
            <person name="Kwon Y.M."/>
            <person name="Yang Y."/>
        </authorList>
    </citation>
    <scope>NUCLEOTIDE SEQUENCE [LARGE SCALE GENOMIC DNA]</scope>
    <source>
        <strain evidence="2 3">GH-Sj1</strain>
    </source>
</reference>
<organism evidence="2 3">
    <name type="scientific">Trichoderma simmonsii</name>
    <dbReference type="NCBI Taxonomy" id="1491479"/>
    <lineage>
        <taxon>Eukaryota</taxon>
        <taxon>Fungi</taxon>
        <taxon>Dikarya</taxon>
        <taxon>Ascomycota</taxon>
        <taxon>Pezizomycotina</taxon>
        <taxon>Sordariomycetes</taxon>
        <taxon>Hypocreomycetidae</taxon>
        <taxon>Hypocreales</taxon>
        <taxon>Hypocreaceae</taxon>
        <taxon>Trichoderma</taxon>
    </lineage>
</organism>
<protein>
    <submittedName>
        <fullName evidence="2">Uncharacterized protein</fullName>
    </submittedName>
</protein>
<accession>A0A8G0PGJ3</accession>
<evidence type="ECO:0000256" key="1">
    <source>
        <dbReference type="SAM" id="MobiDB-lite"/>
    </source>
</evidence>
<evidence type="ECO:0000313" key="2">
    <source>
        <dbReference type="EMBL" id="QYS98429.1"/>
    </source>
</evidence>
<name>A0A8G0PGJ3_9HYPO</name>